<reference evidence="1" key="1">
    <citation type="submission" date="2021-06" db="EMBL/GenBank/DDBJ databases">
        <authorList>
            <person name="Hodson N. C."/>
            <person name="Mongue J. A."/>
            <person name="Jaron S. K."/>
        </authorList>
    </citation>
    <scope>NUCLEOTIDE SEQUENCE</scope>
</reference>
<feature type="non-terminal residue" evidence="1">
    <location>
        <position position="128"/>
    </location>
</feature>
<feature type="non-terminal residue" evidence="1">
    <location>
        <position position="1"/>
    </location>
</feature>
<sequence length="128" mass="14049">VSESDFCYLAVLTILNVSTEDAGEYMFFVKNTKGIHEGTIFLNITQASFSVSTSRAYPLRASHFPLLSSLINWSLLSMTAFKFQIPQLFTSNLLQSPLPMGALILLTLGHHLSPLTTIVSLTLVVVVT</sequence>
<organism evidence="1 2">
    <name type="scientific">Allacma fusca</name>
    <dbReference type="NCBI Taxonomy" id="39272"/>
    <lineage>
        <taxon>Eukaryota</taxon>
        <taxon>Metazoa</taxon>
        <taxon>Ecdysozoa</taxon>
        <taxon>Arthropoda</taxon>
        <taxon>Hexapoda</taxon>
        <taxon>Collembola</taxon>
        <taxon>Symphypleona</taxon>
        <taxon>Sminthuridae</taxon>
        <taxon>Allacma</taxon>
    </lineage>
</organism>
<keyword evidence="2" id="KW-1185">Reference proteome</keyword>
<dbReference type="Proteomes" id="UP000708208">
    <property type="component" value="Unassembled WGS sequence"/>
</dbReference>
<gene>
    <name evidence="1" type="ORF">AFUS01_LOCUS28727</name>
</gene>
<dbReference type="EMBL" id="CAJVCH010414246">
    <property type="protein sequence ID" value="CAG7818213.1"/>
    <property type="molecule type" value="Genomic_DNA"/>
</dbReference>
<proteinExistence type="predicted"/>
<dbReference type="AlphaFoldDB" id="A0A8J2KJG6"/>
<evidence type="ECO:0000313" key="2">
    <source>
        <dbReference type="Proteomes" id="UP000708208"/>
    </source>
</evidence>
<accession>A0A8J2KJG6</accession>
<name>A0A8J2KJG6_9HEXA</name>
<comment type="caution">
    <text evidence="1">The sequence shown here is derived from an EMBL/GenBank/DDBJ whole genome shotgun (WGS) entry which is preliminary data.</text>
</comment>
<protein>
    <submittedName>
        <fullName evidence="1">Uncharacterized protein</fullName>
    </submittedName>
</protein>
<dbReference type="OrthoDB" id="9442762at2759"/>
<evidence type="ECO:0000313" key="1">
    <source>
        <dbReference type="EMBL" id="CAG7818213.1"/>
    </source>
</evidence>